<evidence type="ECO:0000313" key="2">
    <source>
        <dbReference type="EMBL" id="KAB1438264.1"/>
    </source>
</evidence>
<dbReference type="EMBL" id="WAGX01000005">
    <property type="protein sequence ID" value="KAB1438264.1"/>
    <property type="molecule type" value="Genomic_DNA"/>
</dbReference>
<feature type="transmembrane region" description="Helical" evidence="1">
    <location>
        <begin position="423"/>
        <end position="442"/>
    </location>
</feature>
<reference evidence="2 3" key="1">
    <citation type="submission" date="2019-09" db="EMBL/GenBank/DDBJ databases">
        <authorList>
            <person name="Valk L.C."/>
        </authorList>
    </citation>
    <scope>NUCLEOTIDE SEQUENCE [LARGE SCALE GENOMIC DNA]</scope>
    <source>
        <strain evidence="2">GalUA</strain>
    </source>
</reference>
<protein>
    <recommendedName>
        <fullName evidence="4">DUF2029 domain-containing protein</fullName>
    </recommendedName>
</protein>
<dbReference type="Proteomes" id="UP000461768">
    <property type="component" value="Unassembled WGS sequence"/>
</dbReference>
<feature type="transmembrane region" description="Helical" evidence="1">
    <location>
        <begin position="116"/>
        <end position="146"/>
    </location>
</feature>
<feature type="transmembrane region" description="Helical" evidence="1">
    <location>
        <begin position="228"/>
        <end position="254"/>
    </location>
</feature>
<feature type="transmembrane region" description="Helical" evidence="1">
    <location>
        <begin position="190"/>
        <end position="208"/>
    </location>
</feature>
<sequence>MFFYFDINDTMNNSILLIESIKDGQFFNYYDYAIINAFGNTVYTANYNLPIYIVFAIWNIPVYIIKNIWGLRGNFFIASYLWCKLLIVFGAVGCIKKIINLLDEVEYKNYSKRIICLLFASSSALLLGGFIAVQYDVLTLFLILAGMEAFIKNQNTKFILIFMLAVPFKMFSLFIFIPILLLKEKKVVKILFKMLLTYSLVIAEKLIYWNDSAYIMCMQSQNKDALKLIIAGNLGIGQHGLVLFLIAFIAVCVYCYTENGFVNINDDKEKNRELLYIISYIGFFIFTIFLITVNFRSYWIVLYLPFVILVMAMNPTELWMNFVLESIGSTACVLFLLSEHKIYKLSQLCRKLLLPKIIEIPRKQNLKYGNVSVFLLKYIGDYKGLLFTVFAACMIVMLFINFPSRVKLDNNLENKKIDRLTGTIFRAFTSLLITCIVIYGSVKGQNLVMYNTSNKPFISDMSIMDGNVFKQMFKATDNRELNSLTLKFRNKSIKRKNRGSIVVTITDTYNQSILYQERVGQALIESDKLYEIELKNIQVEKDKVYEVSIEKYEHNYNSKNIYPYLNDGVIEGMEPISINGELSKNNLFMIIR</sequence>
<reference evidence="2 3" key="2">
    <citation type="submission" date="2020-02" db="EMBL/GenBank/DDBJ databases">
        <title>Candidatus Galacturonibacter soehngenii shows hetero-acetogenic catabolism of galacturonic acid but lacks a canonical carbon monoxide dehydrogenase/acetyl-CoA synthase complex.</title>
        <authorList>
            <person name="Diender M."/>
            <person name="Stouten G.R."/>
            <person name="Petersen J.F."/>
            <person name="Nielsen P.H."/>
            <person name="Dueholm M.S."/>
            <person name="Pronk J.T."/>
            <person name="Van Loosdrecht M.C.M."/>
        </authorList>
    </citation>
    <scope>NUCLEOTIDE SEQUENCE [LARGE SCALE GENOMIC DNA]</scope>
    <source>
        <strain evidence="2">GalUA</strain>
    </source>
</reference>
<comment type="caution">
    <text evidence="2">The sequence shown here is derived from an EMBL/GenBank/DDBJ whole genome shotgun (WGS) entry which is preliminary data.</text>
</comment>
<feature type="transmembrane region" description="Helical" evidence="1">
    <location>
        <begin position="75"/>
        <end position="95"/>
    </location>
</feature>
<evidence type="ECO:0008006" key="4">
    <source>
        <dbReference type="Google" id="ProtNLM"/>
    </source>
</evidence>
<gene>
    <name evidence="2" type="ORF">F7O84_11985</name>
</gene>
<evidence type="ECO:0000313" key="3">
    <source>
        <dbReference type="Proteomes" id="UP000461768"/>
    </source>
</evidence>
<feature type="transmembrane region" description="Helical" evidence="1">
    <location>
        <begin position="158"/>
        <end position="181"/>
    </location>
</feature>
<feature type="transmembrane region" description="Helical" evidence="1">
    <location>
        <begin position="274"/>
        <end position="291"/>
    </location>
</feature>
<keyword evidence="1" id="KW-1133">Transmembrane helix</keyword>
<feature type="transmembrane region" description="Helical" evidence="1">
    <location>
        <begin position="384"/>
        <end position="402"/>
    </location>
</feature>
<feature type="transmembrane region" description="Helical" evidence="1">
    <location>
        <begin position="49"/>
        <end position="69"/>
    </location>
</feature>
<proteinExistence type="predicted"/>
<evidence type="ECO:0000256" key="1">
    <source>
        <dbReference type="SAM" id="Phobius"/>
    </source>
</evidence>
<name>A0A7V7QKF2_9FIRM</name>
<keyword evidence="3" id="KW-1185">Reference proteome</keyword>
<keyword evidence="1" id="KW-0812">Transmembrane</keyword>
<keyword evidence="1" id="KW-0472">Membrane</keyword>
<feature type="transmembrane region" description="Helical" evidence="1">
    <location>
        <begin position="318"/>
        <end position="337"/>
    </location>
</feature>
<accession>A0A7V7QKF2</accession>
<dbReference type="AlphaFoldDB" id="A0A7V7QKF2"/>
<organism evidence="2 3">
    <name type="scientific">Candidatus Galacturonatibacter soehngenii</name>
    <dbReference type="NCBI Taxonomy" id="2307010"/>
    <lineage>
        <taxon>Bacteria</taxon>
        <taxon>Bacillati</taxon>
        <taxon>Bacillota</taxon>
        <taxon>Clostridia</taxon>
        <taxon>Lachnospirales</taxon>
        <taxon>Lachnospiraceae</taxon>
        <taxon>Candidatus Galacturonatibacter</taxon>
    </lineage>
</organism>